<accession>A0A381WW71</accession>
<reference evidence="2" key="1">
    <citation type="submission" date="2018-05" db="EMBL/GenBank/DDBJ databases">
        <authorList>
            <person name="Lanie J.A."/>
            <person name="Ng W.-L."/>
            <person name="Kazmierczak K.M."/>
            <person name="Andrzejewski T.M."/>
            <person name="Davidsen T.M."/>
            <person name="Wayne K.J."/>
            <person name="Tettelin H."/>
            <person name="Glass J.I."/>
            <person name="Rusch D."/>
            <person name="Podicherti R."/>
            <person name="Tsui H.-C.T."/>
            <person name="Winkler M.E."/>
        </authorList>
    </citation>
    <scope>NUCLEOTIDE SEQUENCE</scope>
</reference>
<keyword evidence="1" id="KW-0472">Membrane</keyword>
<evidence type="ECO:0000313" key="2">
    <source>
        <dbReference type="EMBL" id="SVA56488.1"/>
    </source>
</evidence>
<organism evidence="2">
    <name type="scientific">marine metagenome</name>
    <dbReference type="NCBI Taxonomy" id="408172"/>
    <lineage>
        <taxon>unclassified sequences</taxon>
        <taxon>metagenomes</taxon>
        <taxon>ecological metagenomes</taxon>
    </lineage>
</organism>
<feature type="transmembrane region" description="Helical" evidence="1">
    <location>
        <begin position="17"/>
        <end position="38"/>
    </location>
</feature>
<evidence type="ECO:0000256" key="1">
    <source>
        <dbReference type="SAM" id="Phobius"/>
    </source>
</evidence>
<proteinExistence type="predicted"/>
<gene>
    <name evidence="2" type="ORF">METZ01_LOCUS109342</name>
</gene>
<feature type="non-terminal residue" evidence="2">
    <location>
        <position position="52"/>
    </location>
</feature>
<protein>
    <submittedName>
        <fullName evidence="2">Uncharacterized protein</fullName>
    </submittedName>
</protein>
<dbReference type="AlphaFoldDB" id="A0A381WW71"/>
<keyword evidence="1" id="KW-0812">Transmembrane</keyword>
<name>A0A381WW71_9ZZZZ</name>
<sequence>MKQDNVAVKWAKRVSLAMAYGGGLILTIMMFLTFFDVFGRSAFNAPIIGSVE</sequence>
<dbReference type="EMBL" id="UINC01013017">
    <property type="protein sequence ID" value="SVA56488.1"/>
    <property type="molecule type" value="Genomic_DNA"/>
</dbReference>
<keyword evidence="1" id="KW-1133">Transmembrane helix</keyword>